<gene>
    <name evidence="7" type="primary">crgA</name>
    <name evidence="9" type="ORF">SAMN02910418_01767</name>
</gene>
<evidence type="ECO:0000256" key="4">
    <source>
        <dbReference type="ARBA" id="ARBA00022989"/>
    </source>
</evidence>
<evidence type="ECO:0000256" key="1">
    <source>
        <dbReference type="ARBA" id="ARBA00022475"/>
    </source>
</evidence>
<evidence type="ECO:0000256" key="7">
    <source>
        <dbReference type="HAMAP-Rule" id="MF_00631"/>
    </source>
</evidence>
<feature type="transmembrane region" description="Helical" evidence="7">
    <location>
        <begin position="62"/>
        <end position="81"/>
    </location>
</feature>
<evidence type="ECO:0000256" key="2">
    <source>
        <dbReference type="ARBA" id="ARBA00022618"/>
    </source>
</evidence>
<evidence type="ECO:0000256" key="3">
    <source>
        <dbReference type="ARBA" id="ARBA00022692"/>
    </source>
</evidence>
<dbReference type="InterPro" id="IPR009619">
    <property type="entry name" value="CrgA"/>
</dbReference>
<evidence type="ECO:0000256" key="8">
    <source>
        <dbReference type="SAM" id="MobiDB-lite"/>
    </source>
</evidence>
<keyword evidence="4 7" id="KW-1133">Transmembrane helix</keyword>
<evidence type="ECO:0000313" key="10">
    <source>
        <dbReference type="Proteomes" id="UP000199288"/>
    </source>
</evidence>
<dbReference type="GO" id="GO:0005886">
    <property type="term" value="C:plasma membrane"/>
    <property type="evidence" value="ECO:0007669"/>
    <property type="project" value="UniProtKB-SubCell"/>
</dbReference>
<name>A0A1H4BT16_9ACTO</name>
<comment type="similarity">
    <text evidence="7">Belongs to the CrgA family.</text>
</comment>
<feature type="transmembrane region" description="Helical" evidence="7">
    <location>
        <begin position="29"/>
        <end position="50"/>
    </location>
</feature>
<feature type="compositionally biased region" description="Basic residues" evidence="8">
    <location>
        <begin position="1"/>
        <end position="10"/>
    </location>
</feature>
<protein>
    <recommendedName>
        <fullName evidence="7">Cell division protein CrgA</fullName>
    </recommendedName>
</protein>
<comment type="function">
    <text evidence="7">Involved in cell division.</text>
</comment>
<dbReference type="Proteomes" id="UP000199288">
    <property type="component" value="Unassembled WGS sequence"/>
</dbReference>
<organism evidence="9 10">
    <name type="scientific">Bowdeniella nasicola</name>
    <dbReference type="NCBI Taxonomy" id="208480"/>
    <lineage>
        <taxon>Bacteria</taxon>
        <taxon>Bacillati</taxon>
        <taxon>Actinomycetota</taxon>
        <taxon>Actinomycetes</taxon>
        <taxon>Actinomycetales</taxon>
        <taxon>Actinomycetaceae</taxon>
        <taxon>Bowdeniella</taxon>
    </lineage>
</organism>
<sequence>MPKSRNRKKPGVTPSATPRKTGAIESPSWWAPVMVGLMILGLAWIVVTYLMGGRWPLPIGNWNLAVGIGLMMSGFLMTINWR</sequence>
<evidence type="ECO:0000256" key="6">
    <source>
        <dbReference type="ARBA" id="ARBA00023306"/>
    </source>
</evidence>
<dbReference type="RefSeq" id="WP_092565077.1">
    <property type="nucleotide sequence ID" value="NZ_FNQV01000010.1"/>
</dbReference>
<dbReference type="OrthoDB" id="5189646at2"/>
<evidence type="ECO:0000256" key="5">
    <source>
        <dbReference type="ARBA" id="ARBA00023136"/>
    </source>
</evidence>
<dbReference type="HAMAP" id="MF_00631">
    <property type="entry name" value="CrgA"/>
    <property type="match status" value="1"/>
</dbReference>
<proteinExistence type="inferred from homology"/>
<reference evidence="10" key="1">
    <citation type="submission" date="2016-10" db="EMBL/GenBank/DDBJ databases">
        <authorList>
            <person name="Varghese N."/>
            <person name="Submissions S."/>
        </authorList>
    </citation>
    <scope>NUCLEOTIDE SEQUENCE [LARGE SCALE GENOMIC DNA]</scope>
    <source>
        <strain evidence="10">KPR-1</strain>
    </source>
</reference>
<dbReference type="AlphaFoldDB" id="A0A1H4BT16"/>
<keyword evidence="3 7" id="KW-0812">Transmembrane</keyword>
<dbReference type="Pfam" id="PF06781">
    <property type="entry name" value="CrgA"/>
    <property type="match status" value="1"/>
</dbReference>
<dbReference type="EMBL" id="FNQV01000010">
    <property type="protein sequence ID" value="SEA51249.1"/>
    <property type="molecule type" value="Genomic_DNA"/>
</dbReference>
<evidence type="ECO:0000313" key="9">
    <source>
        <dbReference type="EMBL" id="SEA51249.1"/>
    </source>
</evidence>
<keyword evidence="1 7" id="KW-1003">Cell membrane</keyword>
<keyword evidence="5 7" id="KW-0472">Membrane</keyword>
<accession>A0A1H4BT16</accession>
<comment type="subcellular location">
    <subcellularLocation>
        <location evidence="7">Cell membrane</location>
        <topology evidence="7">Multi-pass membrane protein</topology>
    </subcellularLocation>
</comment>
<keyword evidence="2 7" id="KW-0132">Cell division</keyword>
<keyword evidence="10" id="KW-1185">Reference proteome</keyword>
<dbReference type="GO" id="GO:0051301">
    <property type="term" value="P:cell division"/>
    <property type="evidence" value="ECO:0007669"/>
    <property type="project" value="UniProtKB-UniRule"/>
</dbReference>
<feature type="region of interest" description="Disordered" evidence="8">
    <location>
        <begin position="1"/>
        <end position="23"/>
    </location>
</feature>
<keyword evidence="6 7" id="KW-0131">Cell cycle</keyword>